<name>A0ABS1CN59_9GAMM</name>
<gene>
    <name evidence="5" type="ORF">CKO31_21505</name>
</gene>
<feature type="region of interest" description="Disordered" evidence="2">
    <location>
        <begin position="333"/>
        <end position="361"/>
    </location>
</feature>
<dbReference type="Pfam" id="PF13511">
    <property type="entry name" value="DUF4124"/>
    <property type="match status" value="1"/>
</dbReference>
<feature type="coiled-coil region" evidence="1">
    <location>
        <begin position="143"/>
        <end position="202"/>
    </location>
</feature>
<accession>A0ABS1CN59</accession>
<feature type="region of interest" description="Disordered" evidence="2">
    <location>
        <begin position="58"/>
        <end position="81"/>
    </location>
</feature>
<evidence type="ECO:0000313" key="6">
    <source>
        <dbReference type="Proteomes" id="UP000748752"/>
    </source>
</evidence>
<dbReference type="EMBL" id="NRRV01000076">
    <property type="protein sequence ID" value="MBK1633282.1"/>
    <property type="molecule type" value="Genomic_DNA"/>
</dbReference>
<feature type="signal peptide" evidence="3">
    <location>
        <begin position="1"/>
        <end position="34"/>
    </location>
</feature>
<evidence type="ECO:0000256" key="1">
    <source>
        <dbReference type="SAM" id="Coils"/>
    </source>
</evidence>
<evidence type="ECO:0000313" key="5">
    <source>
        <dbReference type="EMBL" id="MBK1633282.1"/>
    </source>
</evidence>
<feature type="chain" id="PRO_5046423964" description="DUF4124 domain-containing protein" evidence="3">
    <location>
        <begin position="35"/>
        <end position="361"/>
    </location>
</feature>
<dbReference type="InterPro" id="IPR025392">
    <property type="entry name" value="DUF4124"/>
</dbReference>
<evidence type="ECO:0000256" key="3">
    <source>
        <dbReference type="SAM" id="SignalP"/>
    </source>
</evidence>
<evidence type="ECO:0000259" key="4">
    <source>
        <dbReference type="Pfam" id="PF13511"/>
    </source>
</evidence>
<reference evidence="5 6" key="1">
    <citation type="journal article" date="2020" name="Microorganisms">
        <title>Osmotic Adaptation and Compatible Solute Biosynthesis of Phototrophic Bacteria as Revealed from Genome Analyses.</title>
        <authorList>
            <person name="Imhoff J.F."/>
            <person name="Rahn T."/>
            <person name="Kunzel S."/>
            <person name="Keller A."/>
            <person name="Neulinger S.C."/>
        </authorList>
    </citation>
    <scope>NUCLEOTIDE SEQUENCE [LARGE SCALE GENOMIC DNA]</scope>
    <source>
        <strain evidence="5 6">DSM 6210</strain>
    </source>
</reference>
<protein>
    <recommendedName>
        <fullName evidence="4">DUF4124 domain-containing protein</fullName>
    </recommendedName>
</protein>
<feature type="domain" description="DUF4124" evidence="4">
    <location>
        <begin position="24"/>
        <end position="78"/>
    </location>
</feature>
<dbReference type="Proteomes" id="UP000748752">
    <property type="component" value="Unassembled WGS sequence"/>
</dbReference>
<organism evidence="5 6">
    <name type="scientific">Thiohalocapsa halophila</name>
    <dbReference type="NCBI Taxonomy" id="69359"/>
    <lineage>
        <taxon>Bacteria</taxon>
        <taxon>Pseudomonadati</taxon>
        <taxon>Pseudomonadota</taxon>
        <taxon>Gammaproteobacteria</taxon>
        <taxon>Chromatiales</taxon>
        <taxon>Chromatiaceae</taxon>
        <taxon>Thiohalocapsa</taxon>
    </lineage>
</organism>
<sequence>MPYPQPRQSPYHLGRTGRALCCLLLLAAAAPTDAQHLYRWVDDQGNVHYSDVMPPTEVEKGHTQLSPQGMPVRSVPPAKTPEQIRRERELARLRAQQQRMLEQQRADDRVLLNTFHSVDDLIMTRDGNLSDIDTLIQVKKGNIRRQQDWLTKLRAEAADLERKGEPVPDELKERIAGTEHAIEDALAAIVEREQQKQEVRRKFDRDLKRLRQLKDLPSSNVPEAATATRPPALDNLVECNDQRSCEALWQRALSYVERHATLPIESLGTDLAMTRAPQEREDIALTVSRIWREDGGGASIFLDVQCTSYSPGQEKACETEARSAVLNGFRSALGGDGDSSNRGTAAARFQGAAPERRLSGG</sequence>
<keyword evidence="6" id="KW-1185">Reference proteome</keyword>
<comment type="caution">
    <text evidence="5">The sequence shown here is derived from an EMBL/GenBank/DDBJ whole genome shotgun (WGS) entry which is preliminary data.</text>
</comment>
<keyword evidence="3" id="KW-0732">Signal</keyword>
<proteinExistence type="predicted"/>
<evidence type="ECO:0000256" key="2">
    <source>
        <dbReference type="SAM" id="MobiDB-lite"/>
    </source>
</evidence>
<keyword evidence="1" id="KW-0175">Coiled coil</keyword>